<dbReference type="Pfam" id="PF13474">
    <property type="entry name" value="SnoaL_3"/>
    <property type="match status" value="1"/>
</dbReference>
<dbReference type="EMBL" id="JACRAF010000005">
    <property type="protein sequence ID" value="MBI4920475.1"/>
    <property type="molecule type" value="Genomic_DNA"/>
</dbReference>
<protein>
    <submittedName>
        <fullName evidence="2">Nuclear transport factor 2 family protein</fullName>
    </submittedName>
</protein>
<reference evidence="2" key="1">
    <citation type="submission" date="2020-07" db="EMBL/GenBank/DDBJ databases">
        <title>Huge and variable diversity of episymbiotic CPR bacteria and DPANN archaea in groundwater ecosystems.</title>
        <authorList>
            <person name="He C.Y."/>
            <person name="Keren R."/>
            <person name="Whittaker M."/>
            <person name="Farag I.F."/>
            <person name="Doudna J."/>
            <person name="Cate J.H.D."/>
            <person name="Banfield J.F."/>
        </authorList>
    </citation>
    <scope>NUCLEOTIDE SEQUENCE</scope>
    <source>
        <strain evidence="2">NC_groundwater_1586_Pr3_B-0.1um_66_15</strain>
    </source>
</reference>
<evidence type="ECO:0000313" key="3">
    <source>
        <dbReference type="Proteomes" id="UP000782610"/>
    </source>
</evidence>
<accession>A0A933KZT8</accession>
<dbReference type="InterPro" id="IPR032710">
    <property type="entry name" value="NTF2-like_dom_sf"/>
</dbReference>
<feature type="domain" description="SnoaL-like" evidence="1">
    <location>
        <begin position="5"/>
        <end position="120"/>
    </location>
</feature>
<organism evidence="2 3">
    <name type="scientific">Devosia nanyangense</name>
    <dbReference type="NCBI Taxonomy" id="1228055"/>
    <lineage>
        <taxon>Bacteria</taxon>
        <taxon>Pseudomonadati</taxon>
        <taxon>Pseudomonadota</taxon>
        <taxon>Alphaproteobacteria</taxon>
        <taxon>Hyphomicrobiales</taxon>
        <taxon>Devosiaceae</taxon>
        <taxon>Devosia</taxon>
    </lineage>
</organism>
<comment type="caution">
    <text evidence="2">The sequence shown here is derived from an EMBL/GenBank/DDBJ whole genome shotgun (WGS) entry which is preliminary data.</text>
</comment>
<evidence type="ECO:0000259" key="1">
    <source>
        <dbReference type="Pfam" id="PF13474"/>
    </source>
</evidence>
<proteinExistence type="predicted"/>
<dbReference type="Proteomes" id="UP000782610">
    <property type="component" value="Unassembled WGS sequence"/>
</dbReference>
<gene>
    <name evidence="2" type="ORF">HY834_01900</name>
</gene>
<sequence>MEPEDLLRTYEELINRHDFDLLVPLIAADASFWFSEGSYVGLAAIRAAFERTWAELADETYWLDDRHWLARDTDVAACTYRFNWTAMAGAKSISGRGRGTTIVRRSADGWRIVHEHLSPMPQEA</sequence>
<evidence type="ECO:0000313" key="2">
    <source>
        <dbReference type="EMBL" id="MBI4920475.1"/>
    </source>
</evidence>
<dbReference type="InterPro" id="IPR037401">
    <property type="entry name" value="SnoaL-like"/>
</dbReference>
<name>A0A933KZT8_9HYPH</name>
<dbReference type="AlphaFoldDB" id="A0A933KZT8"/>
<dbReference type="Gene3D" id="3.10.450.50">
    <property type="match status" value="1"/>
</dbReference>
<dbReference type="SUPFAM" id="SSF54427">
    <property type="entry name" value="NTF2-like"/>
    <property type="match status" value="1"/>
</dbReference>